<name>A0A3A5KJZ4_9HYPH</name>
<comment type="caution">
    <text evidence="3">The sequence shown here is derived from an EMBL/GenBank/DDBJ whole genome shotgun (WGS) entry which is preliminary data.</text>
</comment>
<keyword evidence="1" id="KW-0812">Transmembrane</keyword>
<dbReference type="PANTHER" id="PTHR12302">
    <property type="entry name" value="EBNA2 BINDING PROTEIN P100"/>
    <property type="match status" value="1"/>
</dbReference>
<protein>
    <submittedName>
        <fullName evidence="3">Thermonuclease family protein</fullName>
    </submittedName>
</protein>
<accession>A0A3A5KJZ4</accession>
<proteinExistence type="predicted"/>
<dbReference type="OrthoDB" id="9805504at2"/>
<keyword evidence="1" id="KW-0472">Membrane</keyword>
<dbReference type="Pfam" id="PF00565">
    <property type="entry name" value="SNase"/>
    <property type="match status" value="1"/>
</dbReference>
<keyword evidence="1" id="KW-1133">Transmembrane helix</keyword>
<organism evidence="3 4">
    <name type="scientific">Mesorhizobium waimense</name>
    <dbReference type="NCBI Taxonomy" id="1300307"/>
    <lineage>
        <taxon>Bacteria</taxon>
        <taxon>Pseudomonadati</taxon>
        <taxon>Pseudomonadota</taxon>
        <taxon>Alphaproteobacteria</taxon>
        <taxon>Hyphomicrobiales</taxon>
        <taxon>Phyllobacteriaceae</taxon>
        <taxon>Mesorhizobium</taxon>
    </lineage>
</organism>
<reference evidence="3 4" key="1">
    <citation type="submission" date="2018-09" db="EMBL/GenBank/DDBJ databases">
        <title>Mesorhizobium carmichaelinearum sp. nov. isolated from Carmichaelinea spp. root nodules in New Zealand.</title>
        <authorList>
            <person name="De Meyer S.E."/>
        </authorList>
    </citation>
    <scope>NUCLEOTIDE SEQUENCE [LARGE SCALE GENOMIC DNA]</scope>
    <source>
        <strain evidence="3 4">ICMP19557</strain>
    </source>
</reference>
<feature type="transmembrane region" description="Helical" evidence="1">
    <location>
        <begin position="21"/>
        <end position="43"/>
    </location>
</feature>
<dbReference type="Proteomes" id="UP000272706">
    <property type="component" value="Unassembled WGS sequence"/>
</dbReference>
<sequence length="207" mass="23226">MSRSWSPRPRRRYAPPPPRSLWRRLLDYGLTVILLGLLILLAARLDRFETRKAEGAAIVNDGDSITLGSERIRMRAIDAPEYQQVCRKDGADYPCGNLARQSLVRLIAGRPVSCSGWQRDRYGRLLGDCKAGGTDLNRAQVEAGWAVAYGDFETEEAGARAGKAGIWAGTFDEPHDWRDTHGHDLVERKHGTLASIGDAMREFFRFR</sequence>
<dbReference type="InterPro" id="IPR035437">
    <property type="entry name" value="SNase_OB-fold_sf"/>
</dbReference>
<evidence type="ECO:0000259" key="2">
    <source>
        <dbReference type="PROSITE" id="PS50830"/>
    </source>
</evidence>
<keyword evidence="4" id="KW-1185">Reference proteome</keyword>
<dbReference type="Gene3D" id="2.40.50.90">
    <property type="match status" value="1"/>
</dbReference>
<dbReference type="RefSeq" id="WP_120016219.1">
    <property type="nucleotide sequence ID" value="NZ_QZWZ01000016.1"/>
</dbReference>
<dbReference type="EMBL" id="QZWZ01000016">
    <property type="protein sequence ID" value="RJT36189.1"/>
    <property type="molecule type" value="Genomic_DNA"/>
</dbReference>
<dbReference type="InterPro" id="IPR016071">
    <property type="entry name" value="Staphylococal_nuclease_OB-fold"/>
</dbReference>
<evidence type="ECO:0000256" key="1">
    <source>
        <dbReference type="SAM" id="Phobius"/>
    </source>
</evidence>
<dbReference type="AlphaFoldDB" id="A0A3A5KJZ4"/>
<evidence type="ECO:0000313" key="4">
    <source>
        <dbReference type="Proteomes" id="UP000272706"/>
    </source>
</evidence>
<dbReference type="SMART" id="SM00318">
    <property type="entry name" value="SNc"/>
    <property type="match status" value="1"/>
</dbReference>
<gene>
    <name evidence="3" type="ORF">D3227_21035</name>
</gene>
<feature type="domain" description="TNase-like" evidence="2">
    <location>
        <begin position="59"/>
        <end position="169"/>
    </location>
</feature>
<dbReference type="PROSITE" id="PS50830">
    <property type="entry name" value="TNASE_3"/>
    <property type="match status" value="1"/>
</dbReference>
<dbReference type="PANTHER" id="PTHR12302:SF26">
    <property type="entry name" value="BLR1266 PROTEIN"/>
    <property type="match status" value="1"/>
</dbReference>
<dbReference type="SUPFAM" id="SSF50199">
    <property type="entry name" value="Staphylococcal nuclease"/>
    <property type="match status" value="1"/>
</dbReference>
<evidence type="ECO:0000313" key="3">
    <source>
        <dbReference type="EMBL" id="RJT36189.1"/>
    </source>
</evidence>